<feature type="transmembrane region" description="Helical" evidence="2">
    <location>
        <begin position="581"/>
        <end position="601"/>
    </location>
</feature>
<accession>A0A8T3V072</accession>
<keyword evidence="2" id="KW-0472">Membrane</keyword>
<dbReference type="InterPro" id="IPR014721">
    <property type="entry name" value="Ribsml_uS5_D2-typ_fold_subgr"/>
</dbReference>
<evidence type="ECO:0000256" key="1">
    <source>
        <dbReference type="ARBA" id="ARBA00004141"/>
    </source>
</evidence>
<protein>
    <recommendedName>
        <fullName evidence="3">Lon proteolytic domain-containing protein</fullName>
    </recommendedName>
</protein>
<dbReference type="GO" id="GO:0005524">
    <property type="term" value="F:ATP binding"/>
    <property type="evidence" value="ECO:0007669"/>
    <property type="project" value="InterPro"/>
</dbReference>
<dbReference type="PANTHER" id="PTHR10046">
    <property type="entry name" value="ATP DEPENDENT LON PROTEASE FAMILY MEMBER"/>
    <property type="match status" value="1"/>
</dbReference>
<sequence length="621" mass="67716">MNLKYRVLIAVFGVMLVVFLSVHLVHGETQNVIGSASLYIFGVEQLANGSVLGVPAVLNVTVTNGTGQVFLGSTPLTQTDTQAQAVISTDVACESLNLNCNHYNFYYFITSNSPEVGGPSAGGAFAIAAMSVLTGKPLSKTVAMTGTANPDGSIGIVGDVSEKSEAAADMGIKVFLYPSSNNVSQSAVSYDEAQGMTLIPISSIDQAFQYFTGYNISVNLNQSIYTPLYNSLMKDTYELFNSYQNSIYQSIRNLNPNNSTIQSVLGLYNSTYSTEVSDAKAGKYYVAASMAVESTVYLTEADVLDSLQNVSNQSAYLQSLINNQTNSIPSVYNYIANDHVTNASTLDVKLIAVDRLAQASYALNQSSTYLSEGDLPDAIYQYSLAVVKKISSIYWESILPVGKSNFSQNIYENASQAYLYKASSYMQYTGLLGVNDPSEVSIMQQYFTKANNYFNDGQYVPSIFDSLEALATAQMLIEENSITNVSFPSVEGQMAYSALYSINNAEKAGVTPFLGVSYYQYAQSFANSSQANNEFYLIQYYSFSRVYSEFEASLSNVSLPSISITYAPAPTPISKSSIETALLFILGLAIGILAGGVLYEYRLYRILKKMGKRSSRRRHRR</sequence>
<comment type="subcellular location">
    <subcellularLocation>
        <location evidence="1">Membrane</location>
        <topology evidence="1">Multi-pass membrane protein</topology>
    </subcellularLocation>
</comment>
<dbReference type="PRINTS" id="PR00830">
    <property type="entry name" value="ENDOLAPTASE"/>
</dbReference>
<evidence type="ECO:0000259" key="3">
    <source>
        <dbReference type="PROSITE" id="PS51786"/>
    </source>
</evidence>
<dbReference type="GO" id="GO:0030163">
    <property type="term" value="P:protein catabolic process"/>
    <property type="evidence" value="ECO:0007669"/>
    <property type="project" value="InterPro"/>
</dbReference>
<feature type="domain" description="Lon proteolytic" evidence="3">
    <location>
        <begin position="111"/>
        <end position="214"/>
    </location>
</feature>
<comment type="caution">
    <text evidence="4">The sequence shown here is derived from an EMBL/GenBank/DDBJ whole genome shotgun (WGS) entry which is preliminary data.</text>
</comment>
<name>A0A8T3V072_9ARCH</name>
<dbReference type="PROSITE" id="PS51786">
    <property type="entry name" value="LON_PROTEOLYTIC"/>
    <property type="match status" value="1"/>
</dbReference>
<keyword evidence="2" id="KW-1133">Transmembrane helix</keyword>
<evidence type="ECO:0000256" key="2">
    <source>
        <dbReference type="SAM" id="Phobius"/>
    </source>
</evidence>
<dbReference type="InterPro" id="IPR008269">
    <property type="entry name" value="Lon_proteolytic"/>
</dbReference>
<dbReference type="InterPro" id="IPR027065">
    <property type="entry name" value="Lon_Prtase"/>
</dbReference>
<dbReference type="AlphaFoldDB" id="A0A8T3V072"/>
<dbReference type="Pfam" id="PF05362">
    <property type="entry name" value="Lon_C"/>
    <property type="match status" value="1"/>
</dbReference>
<gene>
    <name evidence="4" type="ORF">IHE51_01290</name>
</gene>
<dbReference type="EMBL" id="JADFAR010000014">
    <property type="protein sequence ID" value="MBE5728474.1"/>
    <property type="molecule type" value="Genomic_DNA"/>
</dbReference>
<dbReference type="InterPro" id="IPR020568">
    <property type="entry name" value="Ribosomal_Su5_D2-typ_SF"/>
</dbReference>
<reference evidence="4 5" key="1">
    <citation type="submission" date="2020-09" db="EMBL/GenBank/DDBJ databases">
        <title>Genomic characterization of a novel Parvarchaeota family in acid mine drainage sediments.</title>
        <authorList>
            <person name="Luo Z.-H."/>
        </authorList>
    </citation>
    <scope>NUCLEOTIDE SEQUENCE [LARGE SCALE GENOMIC DNA]</scope>
    <source>
        <strain evidence="4">MAS1_bins.189</strain>
    </source>
</reference>
<evidence type="ECO:0000313" key="4">
    <source>
        <dbReference type="EMBL" id="MBE5728474.1"/>
    </source>
</evidence>
<evidence type="ECO:0000313" key="5">
    <source>
        <dbReference type="Proteomes" id="UP000718571"/>
    </source>
</evidence>
<dbReference type="GO" id="GO:0004252">
    <property type="term" value="F:serine-type endopeptidase activity"/>
    <property type="evidence" value="ECO:0007669"/>
    <property type="project" value="InterPro"/>
</dbReference>
<dbReference type="SUPFAM" id="SSF54211">
    <property type="entry name" value="Ribosomal protein S5 domain 2-like"/>
    <property type="match status" value="1"/>
</dbReference>
<keyword evidence="2" id="KW-0812">Transmembrane</keyword>
<dbReference type="Proteomes" id="UP000718571">
    <property type="component" value="Unassembled WGS sequence"/>
</dbReference>
<dbReference type="GO" id="GO:0016020">
    <property type="term" value="C:membrane"/>
    <property type="evidence" value="ECO:0007669"/>
    <property type="project" value="UniProtKB-SubCell"/>
</dbReference>
<dbReference type="GO" id="GO:0006508">
    <property type="term" value="P:proteolysis"/>
    <property type="evidence" value="ECO:0007669"/>
    <property type="project" value="InterPro"/>
</dbReference>
<organism evidence="4 5">
    <name type="scientific">Candidatus Acidifodinimicrobium mancum</name>
    <dbReference type="NCBI Taxonomy" id="2898728"/>
    <lineage>
        <taxon>Archaea</taxon>
        <taxon>Candidatus Parvarchaeota</taxon>
        <taxon>Candidatus Acidifodinimicrobiaceae</taxon>
        <taxon>Candidatus Acidifodinimicrobium</taxon>
    </lineage>
</organism>
<dbReference type="GO" id="GO:0004176">
    <property type="term" value="F:ATP-dependent peptidase activity"/>
    <property type="evidence" value="ECO:0007669"/>
    <property type="project" value="InterPro"/>
</dbReference>
<dbReference type="Gene3D" id="3.30.230.10">
    <property type="match status" value="1"/>
</dbReference>
<proteinExistence type="predicted"/>